<evidence type="ECO:0000259" key="8">
    <source>
        <dbReference type="Pfam" id="PF25064"/>
    </source>
</evidence>
<dbReference type="InterPro" id="IPR056834">
    <property type="entry name" value="ARM_TT21_C"/>
</dbReference>
<dbReference type="FunFam" id="1.25.40.10:FF:000219">
    <property type="entry name" value="Tetratricopeptide repeat domain 21B"/>
    <property type="match status" value="1"/>
</dbReference>
<dbReference type="HOGENOM" id="CLU_006149_0_0_1"/>
<name>E9H731_DAPPU</name>
<dbReference type="eggNOG" id="ENOG502QQAB">
    <property type="taxonomic scope" value="Eukaryota"/>
</dbReference>
<keyword evidence="2" id="KW-0677">Repeat</keyword>
<evidence type="ECO:0000256" key="2">
    <source>
        <dbReference type="ARBA" id="ARBA00022737"/>
    </source>
</evidence>
<feature type="domain" description="Tetratricopeptide repeat protein 21A/21B N-terminal ARM repeat" evidence="6">
    <location>
        <begin position="11"/>
        <end position="234"/>
    </location>
</feature>
<dbReference type="SUPFAM" id="SSF48452">
    <property type="entry name" value="TPR-like"/>
    <property type="match status" value="2"/>
</dbReference>
<dbReference type="Gene3D" id="1.25.40.10">
    <property type="entry name" value="Tetratricopeptide repeat domain"/>
    <property type="match status" value="6"/>
</dbReference>
<organism evidence="10 11">
    <name type="scientific">Daphnia pulex</name>
    <name type="common">Water flea</name>
    <dbReference type="NCBI Taxonomy" id="6669"/>
    <lineage>
        <taxon>Eukaryota</taxon>
        <taxon>Metazoa</taxon>
        <taxon>Ecdysozoa</taxon>
        <taxon>Arthropoda</taxon>
        <taxon>Crustacea</taxon>
        <taxon>Branchiopoda</taxon>
        <taxon>Diplostraca</taxon>
        <taxon>Cladocera</taxon>
        <taxon>Anomopoda</taxon>
        <taxon>Daphniidae</taxon>
        <taxon>Daphnia</taxon>
    </lineage>
</organism>
<protein>
    <recommendedName>
        <fullName evidence="12">Tetratricopeptide repeat protein 21B</fullName>
    </recommendedName>
</protein>
<dbReference type="PANTHER" id="PTHR14699:SF0">
    <property type="entry name" value="TETRATRICOPEPTIDE REPEAT PROTEIN 21 HOMOLOG"/>
    <property type="match status" value="1"/>
</dbReference>
<dbReference type="Pfam" id="PF25063">
    <property type="entry name" value="ARM_TT21_C"/>
    <property type="match status" value="1"/>
</dbReference>
<dbReference type="InterPro" id="IPR056836">
    <property type="entry name" value="ARM_TT21_4th"/>
</dbReference>
<accession>E9H731</accession>
<dbReference type="InterPro" id="IPR056833">
    <property type="entry name" value="ARM_TT21_N"/>
</dbReference>
<dbReference type="Pfam" id="PF13181">
    <property type="entry name" value="TPR_8"/>
    <property type="match status" value="1"/>
</dbReference>
<keyword evidence="3 4" id="KW-0802">TPR repeat</keyword>
<dbReference type="FunFam" id="1.25.40.10:FF:002012">
    <property type="entry name" value="Uncharacterized protein"/>
    <property type="match status" value="2"/>
</dbReference>
<evidence type="ECO:0000313" key="11">
    <source>
        <dbReference type="Proteomes" id="UP000000305"/>
    </source>
</evidence>
<feature type="repeat" description="TPR" evidence="4">
    <location>
        <begin position="884"/>
        <end position="917"/>
    </location>
</feature>
<dbReference type="InterPro" id="IPR040364">
    <property type="entry name" value="TTC21A/TTC21B"/>
</dbReference>
<dbReference type="PANTHER" id="PTHR14699">
    <property type="entry name" value="STI2 PROTEIN-RELATED"/>
    <property type="match status" value="1"/>
</dbReference>
<evidence type="ECO:0000256" key="4">
    <source>
        <dbReference type="PROSITE-ProRule" id="PRU00339"/>
    </source>
</evidence>
<feature type="repeat" description="TPR" evidence="4">
    <location>
        <begin position="717"/>
        <end position="750"/>
    </location>
</feature>
<evidence type="ECO:0008006" key="12">
    <source>
        <dbReference type="Google" id="ProtNLM"/>
    </source>
</evidence>
<comment type="similarity">
    <text evidence="1">Belongs to the TTC21 family.</text>
</comment>
<dbReference type="SMART" id="SM00028">
    <property type="entry name" value="TPR"/>
    <property type="match status" value="13"/>
</dbReference>
<feature type="domain" description="Tetratricopeptide repeat protein 21A/21B fourth ARM" evidence="9">
    <location>
        <begin position="753"/>
        <end position="911"/>
    </location>
</feature>
<dbReference type="SUPFAM" id="SSF81901">
    <property type="entry name" value="HCP-like"/>
    <property type="match status" value="1"/>
</dbReference>
<dbReference type="STRING" id="6669.E9H731"/>
<feature type="domain" description="Tetratricopeptide repeat protein 21A/21B C-terminal ARM" evidence="7">
    <location>
        <begin position="1099"/>
        <end position="1310"/>
    </location>
</feature>
<evidence type="ECO:0000259" key="6">
    <source>
        <dbReference type="Pfam" id="PF25062"/>
    </source>
</evidence>
<evidence type="ECO:0000256" key="1">
    <source>
        <dbReference type="ARBA" id="ARBA00010935"/>
    </source>
</evidence>
<keyword evidence="11" id="KW-1185">Reference proteome</keyword>
<evidence type="ECO:0000256" key="3">
    <source>
        <dbReference type="ARBA" id="ARBA00022803"/>
    </source>
</evidence>
<dbReference type="GO" id="GO:0005929">
    <property type="term" value="C:cilium"/>
    <property type="evidence" value="ECO:0007669"/>
    <property type="project" value="GOC"/>
</dbReference>
<evidence type="ECO:0000259" key="5">
    <source>
        <dbReference type="Pfam" id="PF25060"/>
    </source>
</evidence>
<feature type="domain" description="Tetratricopeptide repeat protein 21A/21B fifth ARM repeats" evidence="8">
    <location>
        <begin position="953"/>
        <end position="1070"/>
    </location>
</feature>
<evidence type="ECO:0000259" key="7">
    <source>
        <dbReference type="Pfam" id="PF25063"/>
    </source>
</evidence>
<gene>
    <name evidence="10" type="ORF">DAPPUDRAFT_326178</name>
</gene>
<sequence length="1316" mass="149208">MEDKNMEVKIHSLFREQLYHSAAEATNSTDNSVNTLNKFYQALALLFTNKVEDALNLLTPLQADPLLNLSAIIASLHIYKHFKSIDAGETITQLEAALRSERKKASDKSLYYAALFLHLNNRQEKAREYAERALSINSGSNNIDGIILKGWIELLSNRDKSKKKNPLEYFESAISIESRAIEAYQGKIRYLIQSDNVSQAFPILNQMISNYPNNQEFLVEKLRAHLAAKDWDAVGDLTKKINNVPNPFIVKILEIQILATICHDGSFVDATPLLKKLFLALEKYEPTNGELFVNSARLFSRVCGRHIPILNECQVFVEKAIRLDEKNFNYLFELAQQQVLQGRFKDALSSLKKISQSGETSIEVMLLKIHCLLDDEQYEAAQQQLNIVEELHDNASSRTTFLLAKAMLLRQRDPTESLHLLKLAYQLQVKNTSCISYGVEYLNHLNPDYLLSVAEEYFQYHGPEDSPQTLLELSDILTCVVQACPGLLPALYRLANANFIAGDYRAASATLHHIIDHVDPTYIEAYLLMAQIGIYQNNLAQAAQHLEMGLSYNFHVRDHPRYHLLLAKVQRLKKDTDACLSSIRMAMILSGMRPSSAGMKRSKYPFSLGEKAATYLELFHVLMDSNQKEDAGQVIQEALQELKGTSQEGVVILAQVDHLLNEGDIDGALLKLKALPDSHPQHLQAREKMADIYLHRLQDEALYLQCYRDIVRQLPTVRNLTLLGDAHLALHQVDQAVLAYEDALKLEPRNFQLASKIGAALVLTHQYTKALNYFKDALRSDDSSSHPGLRIEYATLLSRLGQLDKAEKIISEALLPNIQQARGDPDRLMQEVKLLQLLAKVQEKSGDQEEAIASLRRCQSIIGSLVKKVDQSDHLIEQKKIASTISIQMAGHALSVDRDTDAAIRLYREALSYSPDDVHCMAQLAKVYLQTNDVEHCQYMCKSLLKIDRENDQAQMMVAQIALRKNDLETATLHFRQALERQPCHYEMLGQFIDVCRRRGNISDANVTLLFRSAEVNSVHGQNEPGLSYCRGLYEFYSGQYNVALLALNRARGHAVWGQYAIRIMLDICLNGDSETLENVTDLDSQYEVQDTELMALHTAAKLLQELSMVEGDELQTHVLYPNLYLLATRQKTNVERALIDLTTFATKSNQQDNPGVVFGIATAHLLLKQAQRARNQLKRLIKAPWTLEEGEYLERCWLLLSDIYIQAGQNKMEVANELLRRVLTYNRSCAKAYEYLGYIMEKEQSFREAAGHFENAWKMSDQSNGMVGYKLALSYLKAKQYTDAIDISQSVLTKYPNHPRIRKDVLEKAIANLRS</sequence>
<evidence type="ECO:0000259" key="9">
    <source>
        <dbReference type="Pfam" id="PF25068"/>
    </source>
</evidence>
<dbReference type="GO" id="GO:0061512">
    <property type="term" value="P:protein localization to cilium"/>
    <property type="evidence" value="ECO:0000318"/>
    <property type="project" value="GO_Central"/>
</dbReference>
<evidence type="ECO:0000313" key="10">
    <source>
        <dbReference type="EMBL" id="EFX72446.1"/>
    </source>
</evidence>
<dbReference type="InterPro" id="IPR019734">
    <property type="entry name" value="TPR_rpt"/>
</dbReference>
<dbReference type="Pfam" id="PF25058">
    <property type="entry name" value="ARM_TT21"/>
    <property type="match status" value="1"/>
</dbReference>
<dbReference type="GO" id="GO:0035721">
    <property type="term" value="P:intraciliary retrograde transport"/>
    <property type="evidence" value="ECO:0000318"/>
    <property type="project" value="GO_Central"/>
</dbReference>
<feature type="domain" description="Tetratricopeptide repeat protein 21A/21B second ARM" evidence="5">
    <location>
        <begin position="274"/>
        <end position="535"/>
    </location>
</feature>
<dbReference type="Pfam" id="PF25062">
    <property type="entry name" value="ARM_TT21_N"/>
    <property type="match status" value="1"/>
</dbReference>
<dbReference type="InterPro" id="IPR011990">
    <property type="entry name" value="TPR-like_helical_dom_sf"/>
</dbReference>
<dbReference type="Pfam" id="PF25064">
    <property type="entry name" value="ARM_TT21_5th"/>
    <property type="match status" value="1"/>
</dbReference>
<dbReference type="EMBL" id="GL732599">
    <property type="protein sequence ID" value="EFX72446.1"/>
    <property type="molecule type" value="Genomic_DNA"/>
</dbReference>
<dbReference type="Pfam" id="PF25060">
    <property type="entry name" value="ARM_TT21_2nd"/>
    <property type="match status" value="1"/>
</dbReference>
<dbReference type="Proteomes" id="UP000000305">
    <property type="component" value="Unassembled WGS sequence"/>
</dbReference>
<dbReference type="GO" id="GO:0030991">
    <property type="term" value="C:intraciliary transport particle A"/>
    <property type="evidence" value="ECO:0000318"/>
    <property type="project" value="GO_Central"/>
</dbReference>
<proteinExistence type="inferred from homology"/>
<dbReference type="PhylomeDB" id="E9H731"/>
<dbReference type="InParanoid" id="E9H731"/>
<dbReference type="FunFam" id="1.25.40.10:FF:003715">
    <property type="entry name" value="Tetratricopeptide repeat protein 21B-like Protein"/>
    <property type="match status" value="1"/>
</dbReference>
<dbReference type="OMA" id="NATCVRA"/>
<dbReference type="Pfam" id="PF25068">
    <property type="entry name" value="ARM_TT21_4th"/>
    <property type="match status" value="1"/>
</dbReference>
<dbReference type="OrthoDB" id="10259630at2759"/>
<reference evidence="10 11" key="1">
    <citation type="journal article" date="2011" name="Science">
        <title>The ecoresponsive genome of Daphnia pulex.</title>
        <authorList>
            <person name="Colbourne J.K."/>
            <person name="Pfrender M.E."/>
            <person name="Gilbert D."/>
            <person name="Thomas W.K."/>
            <person name="Tucker A."/>
            <person name="Oakley T.H."/>
            <person name="Tokishita S."/>
            <person name="Aerts A."/>
            <person name="Arnold G.J."/>
            <person name="Basu M.K."/>
            <person name="Bauer D.J."/>
            <person name="Caceres C.E."/>
            <person name="Carmel L."/>
            <person name="Casola C."/>
            <person name="Choi J.H."/>
            <person name="Detter J.C."/>
            <person name="Dong Q."/>
            <person name="Dusheyko S."/>
            <person name="Eads B.D."/>
            <person name="Frohlich T."/>
            <person name="Geiler-Samerotte K.A."/>
            <person name="Gerlach D."/>
            <person name="Hatcher P."/>
            <person name="Jogdeo S."/>
            <person name="Krijgsveld J."/>
            <person name="Kriventseva E.V."/>
            <person name="Kultz D."/>
            <person name="Laforsch C."/>
            <person name="Lindquist E."/>
            <person name="Lopez J."/>
            <person name="Manak J.R."/>
            <person name="Muller J."/>
            <person name="Pangilinan J."/>
            <person name="Patwardhan R.P."/>
            <person name="Pitluck S."/>
            <person name="Pritham E.J."/>
            <person name="Rechtsteiner A."/>
            <person name="Rho M."/>
            <person name="Rogozin I.B."/>
            <person name="Sakarya O."/>
            <person name="Salamov A."/>
            <person name="Schaack S."/>
            <person name="Shapiro H."/>
            <person name="Shiga Y."/>
            <person name="Skalitzky C."/>
            <person name="Smith Z."/>
            <person name="Souvorov A."/>
            <person name="Sung W."/>
            <person name="Tang Z."/>
            <person name="Tsuchiya D."/>
            <person name="Tu H."/>
            <person name="Vos H."/>
            <person name="Wang M."/>
            <person name="Wolf Y.I."/>
            <person name="Yamagata H."/>
            <person name="Yamada T."/>
            <person name="Ye Y."/>
            <person name="Shaw J.R."/>
            <person name="Andrews J."/>
            <person name="Crease T.J."/>
            <person name="Tang H."/>
            <person name="Lucas S.M."/>
            <person name="Robertson H.M."/>
            <person name="Bork P."/>
            <person name="Koonin E.V."/>
            <person name="Zdobnov E.M."/>
            <person name="Grigoriev I.V."/>
            <person name="Lynch M."/>
            <person name="Boore J.L."/>
        </authorList>
    </citation>
    <scope>NUCLEOTIDE SEQUENCE [LARGE SCALE GENOMIC DNA]</scope>
</reference>
<dbReference type="InterPro" id="IPR056832">
    <property type="entry name" value="ARM_TT21_2nd"/>
</dbReference>
<dbReference type="KEGG" id="dpx:DAPPUDRAFT_326178"/>
<dbReference type="PROSITE" id="PS50005">
    <property type="entry name" value="TPR"/>
    <property type="match status" value="2"/>
</dbReference>
<dbReference type="InterPro" id="IPR056835">
    <property type="entry name" value="ARM_TT21_5th"/>
</dbReference>